<evidence type="ECO:0000256" key="2">
    <source>
        <dbReference type="SAM" id="MobiDB-lite"/>
    </source>
</evidence>
<dbReference type="AlphaFoldDB" id="A0A364XUT0"/>
<dbReference type="PANTHER" id="PTHR44809:SF1">
    <property type="entry name" value="PROTEIN O-MANNOSYL-TRANSFERASE TMTC1"/>
    <property type="match status" value="1"/>
</dbReference>
<evidence type="ECO:0008006" key="5">
    <source>
        <dbReference type="Google" id="ProtNLM"/>
    </source>
</evidence>
<feature type="region of interest" description="Disordered" evidence="2">
    <location>
        <begin position="1"/>
        <end position="31"/>
    </location>
</feature>
<dbReference type="PROSITE" id="PS50005">
    <property type="entry name" value="TPR"/>
    <property type="match status" value="2"/>
</dbReference>
<protein>
    <recommendedName>
        <fullName evidence="5">Tetratricopeptide repeat protein</fullName>
    </recommendedName>
</protein>
<evidence type="ECO:0000313" key="4">
    <source>
        <dbReference type="Proteomes" id="UP000251889"/>
    </source>
</evidence>
<evidence type="ECO:0000313" key="3">
    <source>
        <dbReference type="EMBL" id="RAV98022.1"/>
    </source>
</evidence>
<feature type="repeat" description="TPR" evidence="1">
    <location>
        <begin position="81"/>
        <end position="114"/>
    </location>
</feature>
<keyword evidence="4" id="KW-1185">Reference proteome</keyword>
<sequence length="196" mass="22220">MAKVVKFHNPVPEKFGPQRVSKKKPSTPPKNGQLNLFAGGKIIKLNQLTAFEEALMLDENGDHEGAKKQYLTAIHENDSVADAYCNLGIMETQISNFPKAIDFFTKSLKEDPRHFEAHYNLANLYSEVGNFPLAKLHYEAAIEIEPTFTNSYFNLALTLVMTKSFKQAAQVLVQYRQMTPDEEHQLTDDLISKLMQ</sequence>
<dbReference type="PANTHER" id="PTHR44809">
    <property type="match status" value="1"/>
</dbReference>
<proteinExistence type="predicted"/>
<dbReference type="InterPro" id="IPR052943">
    <property type="entry name" value="TMTC_O-mannosyl-trnsfr"/>
</dbReference>
<keyword evidence="1" id="KW-0802">TPR repeat</keyword>
<reference evidence="3 4" key="1">
    <citation type="submission" date="2018-06" db="EMBL/GenBank/DDBJ databases">
        <title>Chryseolinea flavus sp. nov., a member of the phylum Bacteroidetes isolated from soil.</title>
        <authorList>
            <person name="Li Y."/>
            <person name="Wang J."/>
        </authorList>
    </citation>
    <scope>NUCLEOTIDE SEQUENCE [LARGE SCALE GENOMIC DNA]</scope>
    <source>
        <strain evidence="3 4">SDU1-6</strain>
    </source>
</reference>
<dbReference type="Pfam" id="PF00515">
    <property type="entry name" value="TPR_1"/>
    <property type="match status" value="1"/>
</dbReference>
<dbReference type="Pfam" id="PF13432">
    <property type="entry name" value="TPR_16"/>
    <property type="match status" value="1"/>
</dbReference>
<comment type="caution">
    <text evidence="3">The sequence shown here is derived from an EMBL/GenBank/DDBJ whole genome shotgun (WGS) entry which is preliminary data.</text>
</comment>
<accession>A0A364XUT0</accession>
<organism evidence="3 4">
    <name type="scientific">Pseudochryseolinea flava</name>
    <dbReference type="NCBI Taxonomy" id="2059302"/>
    <lineage>
        <taxon>Bacteria</taxon>
        <taxon>Pseudomonadati</taxon>
        <taxon>Bacteroidota</taxon>
        <taxon>Cytophagia</taxon>
        <taxon>Cytophagales</taxon>
        <taxon>Fulvivirgaceae</taxon>
        <taxon>Pseudochryseolinea</taxon>
    </lineage>
</organism>
<dbReference type="EMBL" id="QMFY01000023">
    <property type="protein sequence ID" value="RAV98022.1"/>
    <property type="molecule type" value="Genomic_DNA"/>
</dbReference>
<evidence type="ECO:0000256" key="1">
    <source>
        <dbReference type="PROSITE-ProRule" id="PRU00339"/>
    </source>
</evidence>
<dbReference type="Gene3D" id="1.25.40.10">
    <property type="entry name" value="Tetratricopeptide repeat domain"/>
    <property type="match status" value="1"/>
</dbReference>
<dbReference type="InterPro" id="IPR019734">
    <property type="entry name" value="TPR_rpt"/>
</dbReference>
<feature type="repeat" description="TPR" evidence="1">
    <location>
        <begin position="115"/>
        <end position="148"/>
    </location>
</feature>
<dbReference type="SMART" id="SM00028">
    <property type="entry name" value="TPR"/>
    <property type="match status" value="2"/>
</dbReference>
<dbReference type="RefSeq" id="WP_112749838.1">
    <property type="nucleotide sequence ID" value="NZ_QMFY01000023.1"/>
</dbReference>
<dbReference type="SUPFAM" id="SSF48452">
    <property type="entry name" value="TPR-like"/>
    <property type="match status" value="1"/>
</dbReference>
<dbReference type="OrthoDB" id="9769030at2"/>
<dbReference type="Proteomes" id="UP000251889">
    <property type="component" value="Unassembled WGS sequence"/>
</dbReference>
<gene>
    <name evidence="3" type="ORF">DQQ10_25810</name>
</gene>
<name>A0A364XUT0_9BACT</name>
<dbReference type="InterPro" id="IPR011990">
    <property type="entry name" value="TPR-like_helical_dom_sf"/>
</dbReference>